<dbReference type="Pfam" id="PF00254">
    <property type="entry name" value="FKBP_C"/>
    <property type="match status" value="1"/>
</dbReference>
<evidence type="ECO:0000313" key="7">
    <source>
        <dbReference type="EMBL" id="CAD8902979.1"/>
    </source>
</evidence>
<evidence type="ECO:0000256" key="3">
    <source>
        <dbReference type="ARBA" id="ARBA00023110"/>
    </source>
</evidence>
<evidence type="ECO:0000256" key="4">
    <source>
        <dbReference type="ARBA" id="ARBA00023235"/>
    </source>
</evidence>
<dbReference type="GO" id="GO:0003755">
    <property type="term" value="F:peptidyl-prolyl cis-trans isomerase activity"/>
    <property type="evidence" value="ECO:0007669"/>
    <property type="project" value="UniProtKB-KW"/>
</dbReference>
<dbReference type="Pfam" id="PF09235">
    <property type="entry name" value="SAM_Ste50p"/>
    <property type="match status" value="1"/>
</dbReference>
<dbReference type="Gene3D" id="1.10.150.50">
    <property type="entry name" value="Transcription Factor, Ets-1"/>
    <property type="match status" value="1"/>
</dbReference>
<proteinExistence type="predicted"/>
<comment type="catalytic activity">
    <reaction evidence="1 5">
        <text>[protein]-peptidylproline (omega=180) = [protein]-peptidylproline (omega=0)</text>
        <dbReference type="Rhea" id="RHEA:16237"/>
        <dbReference type="Rhea" id="RHEA-COMP:10747"/>
        <dbReference type="Rhea" id="RHEA-COMP:10748"/>
        <dbReference type="ChEBI" id="CHEBI:83833"/>
        <dbReference type="ChEBI" id="CHEBI:83834"/>
        <dbReference type="EC" id="5.2.1.8"/>
    </reaction>
</comment>
<dbReference type="PROSITE" id="PS50059">
    <property type="entry name" value="FKBP_PPIASE"/>
    <property type="match status" value="1"/>
</dbReference>
<dbReference type="InterPro" id="IPR001179">
    <property type="entry name" value="PPIase_FKBP_dom"/>
</dbReference>
<dbReference type="SUPFAM" id="SSF54534">
    <property type="entry name" value="FKBP-like"/>
    <property type="match status" value="1"/>
</dbReference>
<dbReference type="PANTHER" id="PTHR10516:SF443">
    <property type="entry name" value="FK506-BINDING PROTEIN 59-RELATED"/>
    <property type="match status" value="1"/>
</dbReference>
<evidence type="ECO:0000259" key="6">
    <source>
        <dbReference type="PROSITE" id="PS50059"/>
    </source>
</evidence>
<gene>
    <name evidence="7" type="ORF">CHYS00102_LOCUS30198</name>
</gene>
<dbReference type="InterPro" id="IPR050689">
    <property type="entry name" value="FKBP-type_PPIase"/>
</dbReference>
<keyword evidence="3 5" id="KW-0697">Rotamase</keyword>
<dbReference type="AlphaFoldDB" id="A0A7S1G367"/>
<feature type="domain" description="PPIase FKBP-type" evidence="6">
    <location>
        <begin position="198"/>
        <end position="279"/>
    </location>
</feature>
<evidence type="ECO:0000256" key="5">
    <source>
        <dbReference type="PROSITE-ProRule" id="PRU00277"/>
    </source>
</evidence>
<dbReference type="EMBL" id="HBFR01041338">
    <property type="protein sequence ID" value="CAD8902979.1"/>
    <property type="molecule type" value="Transcribed_RNA"/>
</dbReference>
<keyword evidence="4 5" id="KW-0413">Isomerase</keyword>
<dbReference type="InterPro" id="IPR013761">
    <property type="entry name" value="SAM/pointed_sf"/>
</dbReference>
<dbReference type="PANTHER" id="PTHR10516">
    <property type="entry name" value="PEPTIDYL-PROLYL CIS-TRANS ISOMERASE"/>
    <property type="match status" value="1"/>
</dbReference>
<dbReference type="InterPro" id="IPR046357">
    <property type="entry name" value="PPIase_dom_sf"/>
</dbReference>
<evidence type="ECO:0000256" key="1">
    <source>
        <dbReference type="ARBA" id="ARBA00000971"/>
    </source>
</evidence>
<organism evidence="7">
    <name type="scientific">Corethron hystrix</name>
    <dbReference type="NCBI Taxonomy" id="216773"/>
    <lineage>
        <taxon>Eukaryota</taxon>
        <taxon>Sar</taxon>
        <taxon>Stramenopiles</taxon>
        <taxon>Ochrophyta</taxon>
        <taxon>Bacillariophyta</taxon>
        <taxon>Coscinodiscophyceae</taxon>
        <taxon>Corethrophycidae</taxon>
        <taxon>Corethrales</taxon>
        <taxon>Corethraceae</taxon>
        <taxon>Corethron</taxon>
    </lineage>
</organism>
<sequence length="279" mass="30650">MTYSNTMKDSFNLTTIAFLLIAPCKSFNFGSDSNVIRKADKIHRNPPSLSNRRTCMQPFSKLTRRSLSSVSMDETAWTSLSSENGCALKKRVLEKGSEDESVITKGSLVKIEYVGTLAGEEDWTVEDVINCWISNMQGMTDDDTIVSAFRENGVDGAVLLNPDVFTEEYVAQTLGVSNRIRCKKLIMAAKRLAAQQTDFPMGTEFDSSLSRGRPFEFTLGSGKAIKAIDTAVGTMKVGERAEIIGRADCCYGAEGYRTGEGKVVVPPFATLQFNIKVLE</sequence>
<evidence type="ECO:0000256" key="2">
    <source>
        <dbReference type="ARBA" id="ARBA00013194"/>
    </source>
</evidence>
<accession>A0A7S1G367</accession>
<name>A0A7S1G367_9STRA</name>
<dbReference type="EC" id="5.2.1.8" evidence="2 5"/>
<dbReference type="InterPro" id="IPR015316">
    <property type="entry name" value="SAM_Ste50"/>
</dbReference>
<protein>
    <recommendedName>
        <fullName evidence="2 5">peptidylprolyl isomerase</fullName>
        <ecNumber evidence="2 5">5.2.1.8</ecNumber>
    </recommendedName>
</protein>
<dbReference type="SUPFAM" id="SSF47769">
    <property type="entry name" value="SAM/Pointed domain"/>
    <property type="match status" value="1"/>
</dbReference>
<dbReference type="GO" id="GO:0005737">
    <property type="term" value="C:cytoplasm"/>
    <property type="evidence" value="ECO:0007669"/>
    <property type="project" value="TreeGrafter"/>
</dbReference>
<reference evidence="7" key="1">
    <citation type="submission" date="2021-01" db="EMBL/GenBank/DDBJ databases">
        <authorList>
            <person name="Corre E."/>
            <person name="Pelletier E."/>
            <person name="Niang G."/>
            <person name="Scheremetjew M."/>
            <person name="Finn R."/>
            <person name="Kale V."/>
            <person name="Holt S."/>
            <person name="Cochrane G."/>
            <person name="Meng A."/>
            <person name="Brown T."/>
            <person name="Cohen L."/>
        </authorList>
    </citation>
    <scope>NUCLEOTIDE SEQUENCE</scope>
    <source>
        <strain evidence="7">308</strain>
    </source>
</reference>
<dbReference type="Gene3D" id="3.10.50.40">
    <property type="match status" value="1"/>
</dbReference>